<dbReference type="OrthoDB" id="411251at2759"/>
<dbReference type="InterPro" id="IPR039367">
    <property type="entry name" value="Och1-like"/>
</dbReference>
<evidence type="ECO:0000256" key="1">
    <source>
        <dbReference type="SAM" id="MobiDB-lite"/>
    </source>
</evidence>
<organism evidence="3 4">
    <name type="scientific">Seminavis robusta</name>
    <dbReference type="NCBI Taxonomy" id="568900"/>
    <lineage>
        <taxon>Eukaryota</taxon>
        <taxon>Sar</taxon>
        <taxon>Stramenopiles</taxon>
        <taxon>Ochrophyta</taxon>
        <taxon>Bacillariophyta</taxon>
        <taxon>Bacillariophyceae</taxon>
        <taxon>Bacillariophycidae</taxon>
        <taxon>Naviculales</taxon>
        <taxon>Naviculaceae</taxon>
        <taxon>Seminavis</taxon>
    </lineage>
</organism>
<comment type="caution">
    <text evidence="3">The sequence shown here is derived from an EMBL/GenBank/DDBJ whole genome shotgun (WGS) entry which is preliminary data.</text>
</comment>
<gene>
    <name evidence="3" type="ORF">SEMRO_376_G129690.1</name>
</gene>
<dbReference type="Pfam" id="PF04488">
    <property type="entry name" value="Gly_transf_sug"/>
    <property type="match status" value="1"/>
</dbReference>
<evidence type="ECO:0000313" key="4">
    <source>
        <dbReference type="Proteomes" id="UP001153069"/>
    </source>
</evidence>
<dbReference type="AlphaFoldDB" id="A0A9N8HE80"/>
<dbReference type="GO" id="GO:0000136">
    <property type="term" value="C:mannan polymerase complex"/>
    <property type="evidence" value="ECO:0007669"/>
    <property type="project" value="TreeGrafter"/>
</dbReference>
<feature type="transmembrane region" description="Helical" evidence="2">
    <location>
        <begin position="246"/>
        <end position="266"/>
    </location>
</feature>
<reference evidence="3" key="1">
    <citation type="submission" date="2020-06" db="EMBL/GenBank/DDBJ databases">
        <authorList>
            <consortium name="Plant Systems Biology data submission"/>
        </authorList>
    </citation>
    <scope>NUCLEOTIDE SEQUENCE</scope>
    <source>
        <strain evidence="3">D6</strain>
    </source>
</reference>
<keyword evidence="4" id="KW-1185">Reference proteome</keyword>
<evidence type="ECO:0000256" key="2">
    <source>
        <dbReference type="SAM" id="Phobius"/>
    </source>
</evidence>
<evidence type="ECO:0000313" key="3">
    <source>
        <dbReference type="EMBL" id="CAB9509125.1"/>
    </source>
</evidence>
<sequence>MRGFQQDVVVKAAVPAHQQHKVWSTWNESRTEEFPQILEYRGHWERFGFEVAITPNSDIRQDVEALVRETQAPQFLQAFDSLATTNMQYDFWRYAKLYLNGGIYADVDVDPLTDIAYWQALAEEQNKVVIFEETASFAANSTLMELLRPYVTNFQEFPSYASCVLIAPAPKAPFFLDLIHTIHPDQWVNVPEPTRTLMTAGPGLLTRFAKTRRDVIMASKAQGKLSYVHNGFGTWKSKSTVAFDRYLNLTMQLSWGVFVFGVVQVLRKWNRQRRRRDKMEPFRKGGSSSTGRKKSTTSICPGSKSNATSAGLKLRHSGIAV</sequence>
<dbReference type="EMBL" id="CAICTM010000375">
    <property type="protein sequence ID" value="CAB9509125.1"/>
    <property type="molecule type" value="Genomic_DNA"/>
</dbReference>
<dbReference type="Proteomes" id="UP001153069">
    <property type="component" value="Unassembled WGS sequence"/>
</dbReference>
<feature type="region of interest" description="Disordered" evidence="1">
    <location>
        <begin position="273"/>
        <end position="321"/>
    </location>
</feature>
<dbReference type="InterPro" id="IPR029044">
    <property type="entry name" value="Nucleotide-diphossugar_trans"/>
</dbReference>
<dbReference type="InterPro" id="IPR007577">
    <property type="entry name" value="GlycoTrfase_DXD_sugar-bd_CS"/>
</dbReference>
<dbReference type="PANTHER" id="PTHR31834:SF1">
    <property type="entry name" value="INITIATION-SPECIFIC ALPHA-1,6-MANNOSYLTRANSFERASE"/>
    <property type="match status" value="1"/>
</dbReference>
<name>A0A9N8HE80_9STRA</name>
<dbReference type="PANTHER" id="PTHR31834">
    <property type="entry name" value="INITIATION-SPECIFIC ALPHA-1,6-MANNOSYLTRANSFERASE"/>
    <property type="match status" value="1"/>
</dbReference>
<keyword evidence="2" id="KW-0812">Transmembrane</keyword>
<dbReference type="Gene3D" id="3.90.550.20">
    <property type="match status" value="1"/>
</dbReference>
<proteinExistence type="predicted"/>
<accession>A0A9N8HE80</accession>
<keyword evidence="2" id="KW-1133">Transmembrane helix</keyword>
<dbReference type="GO" id="GO:0000009">
    <property type="term" value="F:alpha-1,6-mannosyltransferase activity"/>
    <property type="evidence" value="ECO:0007669"/>
    <property type="project" value="InterPro"/>
</dbReference>
<feature type="compositionally biased region" description="Polar residues" evidence="1">
    <location>
        <begin position="299"/>
        <end position="309"/>
    </location>
</feature>
<dbReference type="SUPFAM" id="SSF53448">
    <property type="entry name" value="Nucleotide-diphospho-sugar transferases"/>
    <property type="match status" value="1"/>
</dbReference>
<dbReference type="GO" id="GO:0006487">
    <property type="term" value="P:protein N-linked glycosylation"/>
    <property type="evidence" value="ECO:0007669"/>
    <property type="project" value="TreeGrafter"/>
</dbReference>
<keyword evidence="2" id="KW-0472">Membrane</keyword>
<protein>
    <submittedName>
        <fullName evidence="3">Glycosyltransferase sugar-binding region containing DXD motif</fullName>
    </submittedName>
</protein>